<proteinExistence type="predicted"/>
<name>A0A828SQL6_ACIBA</name>
<dbReference type="AlphaFoldDB" id="A0A828SQL6"/>
<protein>
    <recommendedName>
        <fullName evidence="3">Hemin receptor</fullName>
    </recommendedName>
</protein>
<dbReference type="EMBL" id="ACYS02000138">
    <property type="protein sequence ID" value="EGJ67694.1"/>
    <property type="molecule type" value="Genomic_DNA"/>
</dbReference>
<comment type="caution">
    <text evidence="1">The sequence shown here is derived from an EMBL/GenBank/DDBJ whole genome shotgun (WGS) entry which is preliminary data.</text>
</comment>
<sequence>MTNAYVITAHKFCIKILKIKNKSIDMTESLGKLGPHEGQELELLLSGKKPIAYFYELLPIEFIKHLEQGSLSMLSKDIETSLPFPFSIMLIYKDASLADLNELMLCIERSLKATQLEERLELDRRIGQLLGYSTQDIEFYIQHISNRHLKTKI</sequence>
<evidence type="ECO:0000313" key="1">
    <source>
        <dbReference type="EMBL" id="EGJ67694.1"/>
    </source>
</evidence>
<evidence type="ECO:0000313" key="2">
    <source>
        <dbReference type="Proteomes" id="UP000003204"/>
    </source>
</evidence>
<evidence type="ECO:0008006" key="3">
    <source>
        <dbReference type="Google" id="ProtNLM"/>
    </source>
</evidence>
<gene>
    <name evidence="1" type="ORF">HMPREF0022_02548</name>
</gene>
<organism evidence="1 2">
    <name type="scientific">Acinetobacter baumannii 6014059</name>
    <dbReference type="NCBI Taxonomy" id="525242"/>
    <lineage>
        <taxon>Bacteria</taxon>
        <taxon>Pseudomonadati</taxon>
        <taxon>Pseudomonadota</taxon>
        <taxon>Gammaproteobacteria</taxon>
        <taxon>Moraxellales</taxon>
        <taxon>Moraxellaceae</taxon>
        <taxon>Acinetobacter</taxon>
        <taxon>Acinetobacter calcoaceticus/baumannii complex</taxon>
    </lineage>
</organism>
<dbReference type="Proteomes" id="UP000003204">
    <property type="component" value="Unassembled WGS sequence"/>
</dbReference>
<accession>A0A828SQL6</accession>
<reference evidence="1 2" key="1">
    <citation type="submission" date="2011-04" db="EMBL/GenBank/DDBJ databases">
        <authorList>
            <person name="Weinstock G."/>
            <person name="Sodergren E."/>
            <person name="Clifton S."/>
            <person name="Fulton L."/>
            <person name="Fulton B."/>
            <person name="Courtney L."/>
            <person name="Fronick C."/>
            <person name="Harrison M."/>
            <person name="Strong C."/>
            <person name="Farmer C."/>
            <person name="Delahaunty K."/>
            <person name="Markovic C."/>
            <person name="Hall O."/>
            <person name="Minx P."/>
            <person name="Tomlinson C."/>
            <person name="Mitreva M."/>
            <person name="Hou S."/>
            <person name="Chen J."/>
            <person name="Wollam A."/>
            <person name="Pepin K.H."/>
            <person name="Johnson M."/>
            <person name="Bhonagiri V."/>
            <person name="Zhang X."/>
            <person name="Suruliraj S."/>
            <person name="Warren W."/>
            <person name="Chinwalla A."/>
            <person name="Mardis E.R."/>
            <person name="Wilson R.K."/>
        </authorList>
    </citation>
    <scope>NUCLEOTIDE SEQUENCE [LARGE SCALE GENOMIC DNA]</scope>
    <source>
        <strain evidence="1 2">6014059</strain>
    </source>
</reference>